<proteinExistence type="predicted"/>
<dbReference type="InterPro" id="IPR056303">
    <property type="entry name" value="AMIN-like"/>
</dbReference>
<gene>
    <name evidence="3" type="ORF">FKR81_40255</name>
</gene>
<feature type="domain" description="AMIN-like" evidence="2">
    <location>
        <begin position="29"/>
        <end position="149"/>
    </location>
</feature>
<feature type="chain" id="PRO_5022177600" description="AMIN-like domain-containing protein" evidence="1">
    <location>
        <begin position="24"/>
        <end position="149"/>
    </location>
</feature>
<name>A0A563EFX4_9PSEU</name>
<dbReference type="OrthoDB" id="3393679at2"/>
<keyword evidence="1" id="KW-0732">Signal</keyword>
<dbReference type="Pfam" id="PF24837">
    <property type="entry name" value="AMIN-like"/>
    <property type="match status" value="1"/>
</dbReference>
<organism evidence="3 4">
    <name type="scientific">Lentzea tibetensis</name>
    <dbReference type="NCBI Taxonomy" id="2591470"/>
    <lineage>
        <taxon>Bacteria</taxon>
        <taxon>Bacillati</taxon>
        <taxon>Actinomycetota</taxon>
        <taxon>Actinomycetes</taxon>
        <taxon>Pseudonocardiales</taxon>
        <taxon>Pseudonocardiaceae</taxon>
        <taxon>Lentzea</taxon>
    </lineage>
</organism>
<dbReference type="Proteomes" id="UP000316639">
    <property type="component" value="Unassembled WGS sequence"/>
</dbReference>
<evidence type="ECO:0000256" key="1">
    <source>
        <dbReference type="SAM" id="SignalP"/>
    </source>
</evidence>
<evidence type="ECO:0000313" key="3">
    <source>
        <dbReference type="EMBL" id="TWP44997.1"/>
    </source>
</evidence>
<dbReference type="EMBL" id="VOBR01000045">
    <property type="protein sequence ID" value="TWP44997.1"/>
    <property type="molecule type" value="Genomic_DNA"/>
</dbReference>
<comment type="caution">
    <text evidence="3">The sequence shown here is derived from an EMBL/GenBank/DDBJ whole genome shotgun (WGS) entry which is preliminary data.</text>
</comment>
<protein>
    <recommendedName>
        <fullName evidence="2">AMIN-like domain-containing protein</fullName>
    </recommendedName>
</protein>
<keyword evidence="4" id="KW-1185">Reference proteome</keyword>
<dbReference type="RefSeq" id="WP_146360398.1">
    <property type="nucleotide sequence ID" value="NZ_VOBR01000045.1"/>
</dbReference>
<feature type="signal peptide" evidence="1">
    <location>
        <begin position="1"/>
        <end position="23"/>
    </location>
</feature>
<dbReference type="AlphaFoldDB" id="A0A563EFX4"/>
<evidence type="ECO:0000313" key="4">
    <source>
        <dbReference type="Proteomes" id="UP000316639"/>
    </source>
</evidence>
<evidence type="ECO:0000259" key="2">
    <source>
        <dbReference type="Pfam" id="PF24837"/>
    </source>
</evidence>
<sequence length="149" mass="15977">MKRLFVLLTVVCATLAVVPAASAAEPIADLTGIRTSRFATFDRVVLDLSGTKPNVDEFVTDEVTGCASGKPITVPGNQFLEVHAQPARGWNYSGSRKFSTPELANVRGIAISCDFEADLGIDIGYEKPGSAYTVSFIDDPMSVVIDIRH</sequence>
<reference evidence="3 4" key="1">
    <citation type="submission" date="2019-07" db="EMBL/GenBank/DDBJ databases">
        <title>Lentzea xizangensis sp. nov., isolated from Qinghai-Tibetan Plateau Soils.</title>
        <authorList>
            <person name="Huang J."/>
        </authorList>
    </citation>
    <scope>NUCLEOTIDE SEQUENCE [LARGE SCALE GENOMIC DNA]</scope>
    <source>
        <strain evidence="3 4">FXJ1.1311</strain>
    </source>
</reference>
<accession>A0A563EFX4</accession>